<reference evidence="1 2" key="1">
    <citation type="journal article" date="2015" name="Genome Biol.">
        <title>Comparative genomics of Steinernema reveals deeply conserved gene regulatory networks.</title>
        <authorList>
            <person name="Dillman A.R."/>
            <person name="Macchietto M."/>
            <person name="Porter C.F."/>
            <person name="Rogers A."/>
            <person name="Williams B."/>
            <person name="Antoshechkin I."/>
            <person name="Lee M.M."/>
            <person name="Goodwin Z."/>
            <person name="Lu X."/>
            <person name="Lewis E.E."/>
            <person name="Goodrich-Blair H."/>
            <person name="Stock S.P."/>
            <person name="Adams B.J."/>
            <person name="Sternberg P.W."/>
            <person name="Mortazavi A."/>
        </authorList>
    </citation>
    <scope>NUCLEOTIDE SEQUENCE [LARGE SCALE GENOMIC DNA]</scope>
    <source>
        <strain evidence="1 2">ALL</strain>
    </source>
</reference>
<reference evidence="1 2" key="2">
    <citation type="journal article" date="2019" name="G3 (Bethesda)">
        <title>Hybrid Assembly of the Genome of the Entomopathogenic Nematode Steinernema carpocapsae Identifies the X-Chromosome.</title>
        <authorList>
            <person name="Serra L."/>
            <person name="Macchietto M."/>
            <person name="Macias-Munoz A."/>
            <person name="McGill C.J."/>
            <person name="Rodriguez I.M."/>
            <person name="Rodriguez B."/>
            <person name="Murad R."/>
            <person name="Mortazavi A."/>
        </authorList>
    </citation>
    <scope>NUCLEOTIDE SEQUENCE [LARGE SCALE GENOMIC DNA]</scope>
    <source>
        <strain evidence="1 2">ALL</strain>
    </source>
</reference>
<dbReference type="EMBL" id="AZBU02000004">
    <property type="protein sequence ID" value="TKR82971.1"/>
    <property type="molecule type" value="Genomic_DNA"/>
</dbReference>
<protein>
    <submittedName>
        <fullName evidence="1">Uncharacterized protein</fullName>
    </submittedName>
</protein>
<gene>
    <name evidence="1" type="ORF">L596_016638</name>
</gene>
<evidence type="ECO:0000313" key="1">
    <source>
        <dbReference type="EMBL" id="TKR82971.1"/>
    </source>
</evidence>
<accession>A0A4U5NJV6</accession>
<sequence>MLFVFPKFTFGCCELEADSGPFMDLKILSAPLLDSRLSRLFQCGHFIEFQSHKLCDTLACGCFDCSLERRCTHAALEAGDAGLSNTRFMT</sequence>
<comment type="caution">
    <text evidence="1">The sequence shown here is derived from an EMBL/GenBank/DDBJ whole genome shotgun (WGS) entry which is preliminary data.</text>
</comment>
<name>A0A4U5NJV6_STECR</name>
<dbReference type="Proteomes" id="UP000298663">
    <property type="component" value="Unassembled WGS sequence"/>
</dbReference>
<evidence type="ECO:0000313" key="2">
    <source>
        <dbReference type="Proteomes" id="UP000298663"/>
    </source>
</evidence>
<proteinExistence type="predicted"/>
<keyword evidence="2" id="KW-1185">Reference proteome</keyword>
<dbReference type="AlphaFoldDB" id="A0A4U5NJV6"/>
<organism evidence="1 2">
    <name type="scientific">Steinernema carpocapsae</name>
    <name type="common">Entomopathogenic nematode</name>
    <dbReference type="NCBI Taxonomy" id="34508"/>
    <lineage>
        <taxon>Eukaryota</taxon>
        <taxon>Metazoa</taxon>
        <taxon>Ecdysozoa</taxon>
        <taxon>Nematoda</taxon>
        <taxon>Chromadorea</taxon>
        <taxon>Rhabditida</taxon>
        <taxon>Tylenchina</taxon>
        <taxon>Panagrolaimomorpha</taxon>
        <taxon>Strongyloidoidea</taxon>
        <taxon>Steinernematidae</taxon>
        <taxon>Steinernema</taxon>
    </lineage>
</organism>